<dbReference type="Proteomes" id="UP000663874">
    <property type="component" value="Unassembled WGS sequence"/>
</dbReference>
<reference evidence="8" key="1">
    <citation type="submission" date="2021-02" db="EMBL/GenBank/DDBJ databases">
        <authorList>
            <person name="Nowell W R."/>
        </authorList>
    </citation>
    <scope>NUCLEOTIDE SEQUENCE</scope>
</reference>
<dbReference type="Gene3D" id="1.10.238.10">
    <property type="entry name" value="EF-hand"/>
    <property type="match status" value="2"/>
</dbReference>
<dbReference type="EMBL" id="CAJOBE010024533">
    <property type="protein sequence ID" value="CAF4263246.1"/>
    <property type="molecule type" value="Genomic_DNA"/>
</dbReference>
<dbReference type="PROSITE" id="PS00018">
    <property type="entry name" value="EF_HAND_1"/>
    <property type="match status" value="1"/>
</dbReference>
<feature type="non-terminal residue" evidence="8">
    <location>
        <position position="1"/>
    </location>
</feature>
<keyword evidence="2" id="KW-0519">Myristate</keyword>
<comment type="caution">
    <text evidence="8">The sequence shown here is derived from an EMBL/GenBank/DDBJ whole genome shotgun (WGS) entry which is preliminary data.</text>
</comment>
<protein>
    <recommendedName>
        <fullName evidence="7">EF-hand domain-containing protein</fullName>
    </recommendedName>
</protein>
<evidence type="ECO:0000313" key="9">
    <source>
        <dbReference type="Proteomes" id="UP000663874"/>
    </source>
</evidence>
<dbReference type="InterPro" id="IPR002048">
    <property type="entry name" value="EF_hand_dom"/>
</dbReference>
<dbReference type="InterPro" id="IPR028846">
    <property type="entry name" value="Recoverin"/>
</dbReference>
<dbReference type="Pfam" id="PF13405">
    <property type="entry name" value="EF-hand_6"/>
    <property type="match status" value="1"/>
</dbReference>
<evidence type="ECO:0000313" key="8">
    <source>
        <dbReference type="EMBL" id="CAF4263246.1"/>
    </source>
</evidence>
<evidence type="ECO:0000256" key="4">
    <source>
        <dbReference type="ARBA" id="ARBA00022737"/>
    </source>
</evidence>
<sequence length="124" mass="14601">EREFLIGFALTSTGSVREKLKYVFRTYDHDKDGVINKKEIDRMVKIVMRLRAKDDPENTTRIIDDLKTSLEHLNGSKDFDDIKITSQDFIQLLMNNKELCELLSPFNIEQPREFIVQQSYSRSK</sequence>
<evidence type="ECO:0000256" key="5">
    <source>
        <dbReference type="ARBA" id="ARBA00022837"/>
    </source>
</evidence>
<proteinExistence type="inferred from homology"/>
<accession>A0A820FKW2</accession>
<evidence type="ECO:0000256" key="2">
    <source>
        <dbReference type="ARBA" id="ARBA00022707"/>
    </source>
</evidence>
<dbReference type="PANTHER" id="PTHR23055">
    <property type="entry name" value="CALCIUM BINDING PROTEINS"/>
    <property type="match status" value="1"/>
</dbReference>
<evidence type="ECO:0000259" key="7">
    <source>
        <dbReference type="PROSITE" id="PS50222"/>
    </source>
</evidence>
<dbReference type="GO" id="GO:0005509">
    <property type="term" value="F:calcium ion binding"/>
    <property type="evidence" value="ECO:0007669"/>
    <property type="project" value="InterPro"/>
</dbReference>
<evidence type="ECO:0000256" key="1">
    <source>
        <dbReference type="ARBA" id="ARBA00006049"/>
    </source>
</evidence>
<evidence type="ECO:0000256" key="6">
    <source>
        <dbReference type="ARBA" id="ARBA00023288"/>
    </source>
</evidence>
<keyword evidence="3" id="KW-0479">Metal-binding</keyword>
<dbReference type="AlphaFoldDB" id="A0A820FKW2"/>
<keyword evidence="4" id="KW-0677">Repeat</keyword>
<keyword evidence="6" id="KW-0449">Lipoprotein</keyword>
<name>A0A820FKW2_9BILA</name>
<comment type="similarity">
    <text evidence="1">Belongs to the recoverin family.</text>
</comment>
<gene>
    <name evidence="8" type="ORF">FNK824_LOCUS39162</name>
</gene>
<dbReference type="PANTHER" id="PTHR23055:SF178">
    <property type="entry name" value="NEUROCALCIN HOMOLOG"/>
    <property type="match status" value="1"/>
</dbReference>
<dbReference type="InterPro" id="IPR011992">
    <property type="entry name" value="EF-hand-dom_pair"/>
</dbReference>
<dbReference type="PRINTS" id="PR00450">
    <property type="entry name" value="RECOVERIN"/>
</dbReference>
<organism evidence="8 9">
    <name type="scientific">Rotaria sordida</name>
    <dbReference type="NCBI Taxonomy" id="392033"/>
    <lineage>
        <taxon>Eukaryota</taxon>
        <taxon>Metazoa</taxon>
        <taxon>Spiralia</taxon>
        <taxon>Gnathifera</taxon>
        <taxon>Rotifera</taxon>
        <taxon>Eurotatoria</taxon>
        <taxon>Bdelloidea</taxon>
        <taxon>Philodinida</taxon>
        <taxon>Philodinidae</taxon>
        <taxon>Rotaria</taxon>
    </lineage>
</organism>
<keyword evidence="5" id="KW-0106">Calcium</keyword>
<dbReference type="SUPFAM" id="SSF47473">
    <property type="entry name" value="EF-hand"/>
    <property type="match status" value="1"/>
</dbReference>
<feature type="domain" description="EF-hand" evidence="7">
    <location>
        <begin position="15"/>
        <end position="50"/>
    </location>
</feature>
<dbReference type="PROSITE" id="PS50222">
    <property type="entry name" value="EF_HAND_2"/>
    <property type="match status" value="1"/>
</dbReference>
<evidence type="ECO:0000256" key="3">
    <source>
        <dbReference type="ARBA" id="ARBA00022723"/>
    </source>
</evidence>
<dbReference type="InterPro" id="IPR018247">
    <property type="entry name" value="EF_Hand_1_Ca_BS"/>
</dbReference>